<evidence type="ECO:0000259" key="4">
    <source>
        <dbReference type="Pfam" id="PF01593"/>
    </source>
</evidence>
<dbReference type="InterPro" id="IPR002937">
    <property type="entry name" value="Amino_oxidase"/>
</dbReference>
<name>A0A1X7EM35_9PROT</name>
<feature type="domain" description="Amine oxidase" evidence="4">
    <location>
        <begin position="21"/>
        <end position="296"/>
    </location>
</feature>
<dbReference type="Pfam" id="PF01593">
    <property type="entry name" value="Amino_oxidase"/>
    <property type="match status" value="1"/>
</dbReference>
<dbReference type="InterPro" id="IPR036188">
    <property type="entry name" value="FAD/NAD-bd_sf"/>
</dbReference>
<dbReference type="GO" id="GO:0016491">
    <property type="term" value="F:oxidoreductase activity"/>
    <property type="evidence" value="ECO:0007669"/>
    <property type="project" value="InterPro"/>
</dbReference>
<reference evidence="5 6" key="1">
    <citation type="submission" date="2017-04" db="EMBL/GenBank/DDBJ databases">
        <authorList>
            <person name="Afonso C.L."/>
            <person name="Miller P.J."/>
            <person name="Scott M.A."/>
            <person name="Spackman E."/>
            <person name="Goraichik I."/>
            <person name="Dimitrov K.M."/>
            <person name="Suarez D.L."/>
            <person name="Swayne D.E."/>
        </authorList>
    </citation>
    <scope>NUCLEOTIDE SEQUENCE [LARGE SCALE GENOMIC DNA]</scope>
    <source>
        <strain evidence="5 6">A2P</strain>
    </source>
</reference>
<dbReference type="Gene3D" id="3.50.50.60">
    <property type="entry name" value="FAD/NAD(P)-binding domain"/>
    <property type="match status" value="2"/>
</dbReference>
<dbReference type="Proteomes" id="UP000192936">
    <property type="component" value="Unassembled WGS sequence"/>
</dbReference>
<dbReference type="STRING" id="286727.SAMN02982917_1860"/>
<evidence type="ECO:0000256" key="1">
    <source>
        <dbReference type="ARBA" id="ARBA00037217"/>
    </source>
</evidence>
<sequence>MTAYGAGIDYDVIIVGGGHNGLSAGCYLAADGKRVLVVEALPNIGGMASSSYAIPEAPNHLVHPCALDLLSWRAHTVGDELELERYGFKQKELSPSYVYLHPDGQSLVLWRDYKKTVEEIRRYSPHDADAYLEFMEVVNALLDIVHPMMRVDPAQPNLLTKLGALRALRRHRRLKPDIVALATGSAYQVARERFEHPVTISALTCLTGAAGPVLADGSGLYYSILGFLHRFGIGRSMGGMQMLTNAMLARFKDFKGEVMTSAPVEEIIVRDGRATGVRLKDGRTVTARAVVSTCHPKMTFDMVTPGSIARKLMTRVAMVPSNAHGASPLRVDLALNGEISLPRHQAMRSDGLNLRGPVLLVGTDEAVLENFAAAARGQVPKLPYMWIATPSAADPSQAPAGQDVVYLYPPAMPVSPDGGWDAVRETAVSRTIAHAGDYIDGLERMEIGRRVETSPELAKRLNVLNGCVLHLDVSILRSSVLRPAAGLGGETLPVAGLFFGGAGIHPGGGVTGMPGKIAAGRVKRFLGR</sequence>
<comment type="function">
    <text evidence="1">Probable oxidoreductase that may play a role as regulator of mitochondrial function.</text>
</comment>
<dbReference type="OrthoDB" id="9774675at2"/>
<evidence type="ECO:0000256" key="2">
    <source>
        <dbReference type="ARBA" id="ARBA00038825"/>
    </source>
</evidence>
<comment type="subunit">
    <text evidence="2">Interacts with COX5B; this interaction may contribute to localize PYROXD2 to the inner face of the inner mitochondrial membrane.</text>
</comment>
<organism evidence="5 6">
    <name type="scientific">Azospirillum oryzae</name>
    <dbReference type="NCBI Taxonomy" id="286727"/>
    <lineage>
        <taxon>Bacteria</taxon>
        <taxon>Pseudomonadati</taxon>
        <taxon>Pseudomonadota</taxon>
        <taxon>Alphaproteobacteria</taxon>
        <taxon>Rhodospirillales</taxon>
        <taxon>Azospirillaceae</taxon>
        <taxon>Azospirillum</taxon>
    </lineage>
</organism>
<accession>A0A1X7EM35</accession>
<dbReference type="PANTHER" id="PTHR10668">
    <property type="entry name" value="PHYTOENE DEHYDROGENASE"/>
    <property type="match status" value="1"/>
</dbReference>
<dbReference type="EMBL" id="FXAK01000002">
    <property type="protein sequence ID" value="SMF36301.1"/>
    <property type="molecule type" value="Genomic_DNA"/>
</dbReference>
<proteinExistence type="predicted"/>
<dbReference type="PANTHER" id="PTHR10668:SF103">
    <property type="entry name" value="PYRIDINE NUCLEOTIDE-DISULFIDE OXIDOREDUCTASE DOMAIN-CONTAINING PROTEIN 2"/>
    <property type="match status" value="1"/>
</dbReference>
<dbReference type="RefSeq" id="WP_085084445.1">
    <property type="nucleotide sequence ID" value="NZ_FXAK01000002.1"/>
</dbReference>
<protein>
    <recommendedName>
        <fullName evidence="3">Pyridine nucleotide-disulfide oxidoreductase domain-containing protein 2</fullName>
    </recommendedName>
</protein>
<evidence type="ECO:0000313" key="5">
    <source>
        <dbReference type="EMBL" id="SMF36301.1"/>
    </source>
</evidence>
<evidence type="ECO:0000313" key="6">
    <source>
        <dbReference type="Proteomes" id="UP000192936"/>
    </source>
</evidence>
<gene>
    <name evidence="5" type="ORF">SAMN02982917_1860</name>
</gene>
<dbReference type="SUPFAM" id="SSF51905">
    <property type="entry name" value="FAD/NAD(P)-binding domain"/>
    <property type="match status" value="1"/>
</dbReference>
<dbReference type="AlphaFoldDB" id="A0A1X7EM35"/>
<evidence type="ECO:0000256" key="3">
    <source>
        <dbReference type="ARBA" id="ARBA00040298"/>
    </source>
</evidence>